<evidence type="ECO:0000313" key="1">
    <source>
        <dbReference type="EMBL" id="CAB4573636.1"/>
    </source>
</evidence>
<dbReference type="AlphaFoldDB" id="A0A6J6ECR0"/>
<protein>
    <submittedName>
        <fullName evidence="1">Unannotated protein</fullName>
    </submittedName>
</protein>
<gene>
    <name evidence="1" type="ORF">UFOPK1698_00705</name>
</gene>
<dbReference type="EMBL" id="CAEZTP010000049">
    <property type="protein sequence ID" value="CAB4573636.1"/>
    <property type="molecule type" value="Genomic_DNA"/>
</dbReference>
<name>A0A6J6ECR0_9ZZZZ</name>
<sequence length="36" mass="3810">MSVTAEQSRDVVAIMQAAEESALVNGLPVVPKLLRS</sequence>
<proteinExistence type="predicted"/>
<reference evidence="1" key="1">
    <citation type="submission" date="2020-05" db="EMBL/GenBank/DDBJ databases">
        <authorList>
            <person name="Chiriac C."/>
            <person name="Salcher M."/>
            <person name="Ghai R."/>
            <person name="Kavagutti S V."/>
        </authorList>
    </citation>
    <scope>NUCLEOTIDE SEQUENCE</scope>
</reference>
<organism evidence="1">
    <name type="scientific">freshwater metagenome</name>
    <dbReference type="NCBI Taxonomy" id="449393"/>
    <lineage>
        <taxon>unclassified sequences</taxon>
        <taxon>metagenomes</taxon>
        <taxon>ecological metagenomes</taxon>
    </lineage>
</organism>
<accession>A0A6J6ECR0</accession>